<proteinExistence type="predicted"/>
<dbReference type="Proteomes" id="UP000216624">
    <property type="component" value="Unassembled WGS sequence"/>
</dbReference>
<reference evidence="1" key="1">
    <citation type="submission" date="2017-08" db="EMBL/GenBank/DDBJ databases">
        <authorList>
            <person name="de Groot N.N."/>
        </authorList>
    </citation>
    <scope>NUCLEOTIDE SEQUENCE [LARGE SCALE GENOMIC DNA]</scope>
    <source>
        <strain evidence="1">PX439</strain>
    </source>
</reference>
<dbReference type="OrthoDB" id="5870821at2759"/>
<organism evidence="1 2">
    <name type="scientific">Caenorhabditis remanei</name>
    <name type="common">Caenorhabditis vulgaris</name>
    <dbReference type="NCBI Taxonomy" id="31234"/>
    <lineage>
        <taxon>Eukaryota</taxon>
        <taxon>Metazoa</taxon>
        <taxon>Ecdysozoa</taxon>
        <taxon>Nematoda</taxon>
        <taxon>Chromadorea</taxon>
        <taxon>Rhabditida</taxon>
        <taxon>Rhabditina</taxon>
        <taxon>Rhabditomorpha</taxon>
        <taxon>Rhabditoidea</taxon>
        <taxon>Rhabditidae</taxon>
        <taxon>Peloderinae</taxon>
        <taxon>Caenorhabditis</taxon>
    </lineage>
</organism>
<name>A0A260ZWY7_CAERE</name>
<dbReference type="KEGG" id="crq:GCK72_019252"/>
<feature type="non-terminal residue" evidence="1">
    <location>
        <position position="1"/>
    </location>
</feature>
<dbReference type="SUPFAM" id="SSF55186">
    <property type="entry name" value="ThrRS/AlaRS common domain"/>
    <property type="match status" value="1"/>
</dbReference>
<keyword evidence="2" id="KW-1185">Reference proteome</keyword>
<comment type="caution">
    <text evidence="1">The sequence shown here is derived from an EMBL/GenBank/DDBJ whole genome shotgun (WGS) entry which is preliminary data.</text>
</comment>
<dbReference type="EMBL" id="NMWX01000033">
    <property type="protein sequence ID" value="OZF90303.1"/>
    <property type="molecule type" value="Genomic_DNA"/>
</dbReference>
<sequence>MKVPVRSILALRKASTAVAAVEKVTPVTLSSEFFDHIRHEVYGDSKKVDKVVVTVKTEESSKPVLVNRNVSTAFHCLNHINKQFADDAVLVEVIPSVGGSYFSSVNQPLQDQAEIRKIGFDTLENLNLVNEAYWRSCSLVTAAFLREALDVDVDFKFSDGNIKDGFFSVVVKGLDGNIFTPDELGTINRFGKSYIREEKQLEVISIPSTIAEESGINGDNLIRIGRQVFSTNGPVIRSTRQIGRFLILRSKIAAKSEKDVIVGGVSIPTKQPTSSYSWSLIAKNANQKFSRNL</sequence>
<protein>
    <submittedName>
        <fullName evidence="1">Uncharacterized protein</fullName>
    </submittedName>
</protein>
<accession>A0A260ZWY7</accession>
<dbReference type="InterPro" id="IPR018163">
    <property type="entry name" value="Thr/Ala-tRNA-synth_IIc_edit"/>
</dbReference>
<gene>
    <name evidence="1" type="ORF">FL82_13483</name>
</gene>
<dbReference type="HOGENOM" id="CLU_083419_0_0_1"/>
<dbReference type="OMA" id="KVFWTIE"/>
<dbReference type="GO" id="GO:0000166">
    <property type="term" value="F:nucleotide binding"/>
    <property type="evidence" value="ECO:0007669"/>
    <property type="project" value="InterPro"/>
</dbReference>
<evidence type="ECO:0000313" key="2">
    <source>
        <dbReference type="Proteomes" id="UP000216624"/>
    </source>
</evidence>
<dbReference type="eggNOG" id="KOG1637">
    <property type="taxonomic scope" value="Eukaryota"/>
</dbReference>
<evidence type="ECO:0000313" key="1">
    <source>
        <dbReference type="EMBL" id="OZF90303.1"/>
    </source>
</evidence>
<dbReference type="CTD" id="9838909"/>
<dbReference type="STRING" id="31234.E3LLI0"/>